<dbReference type="NCBIfam" id="TIGR00589">
    <property type="entry name" value="ogt"/>
    <property type="match status" value="1"/>
</dbReference>
<evidence type="ECO:0000259" key="12">
    <source>
        <dbReference type="Pfam" id="PF01035"/>
    </source>
</evidence>
<proteinExistence type="inferred from homology"/>
<feature type="domain" description="Methylated-DNA-[protein]-cysteine S-methyltransferase DNA binding" evidence="12">
    <location>
        <begin position="82"/>
        <end position="168"/>
    </location>
</feature>
<dbReference type="PANTHER" id="PTHR10815:SF13">
    <property type="entry name" value="METHYLATED-DNA--PROTEIN-CYSTEINE METHYLTRANSFERASE"/>
    <property type="match status" value="1"/>
</dbReference>
<dbReference type="GO" id="GO:0006281">
    <property type="term" value="P:DNA repair"/>
    <property type="evidence" value="ECO:0007669"/>
    <property type="project" value="UniProtKB-KW"/>
</dbReference>
<dbReference type="SUPFAM" id="SSF46767">
    <property type="entry name" value="Methylated DNA-protein cysteine methyltransferase, C-terminal domain"/>
    <property type="match status" value="1"/>
</dbReference>
<sequence length="184" mass="20604">MPAARVNIWDLVNAPSNKGTTTKINTNAPGQLPLISRATCTNSTRTDTKTQEVQPAGIYFPRTEAERTSFRTKDSKRVTRHQWAVYDYILNIPKGNVTTYKSVCNGLGQGSPRSVGSALRINPFAPYVPCHRIISSDLYLGGYCGEWGPQSKTGTQYYRKLQLLRDEGIEFEDNGMLRSRDKLL</sequence>
<evidence type="ECO:0000256" key="5">
    <source>
        <dbReference type="ARBA" id="ARBA00022603"/>
    </source>
</evidence>
<dbReference type="PROSITE" id="PS00374">
    <property type="entry name" value="MGMT"/>
    <property type="match status" value="1"/>
</dbReference>
<evidence type="ECO:0000256" key="3">
    <source>
        <dbReference type="ARBA" id="ARBA00011918"/>
    </source>
</evidence>
<evidence type="ECO:0000256" key="11">
    <source>
        <dbReference type="ARBA" id="ARBA00049348"/>
    </source>
</evidence>
<evidence type="ECO:0000256" key="7">
    <source>
        <dbReference type="ARBA" id="ARBA00022763"/>
    </source>
</evidence>
<dbReference type="AlphaFoldDB" id="A0A0B7G184"/>
<dbReference type="Gene3D" id="1.10.10.10">
    <property type="entry name" value="Winged helix-like DNA-binding domain superfamily/Winged helix DNA-binding domain"/>
    <property type="match status" value="1"/>
</dbReference>
<dbReference type="InterPro" id="IPR001497">
    <property type="entry name" value="MethylDNA_cys_MeTrfase_AS"/>
</dbReference>
<accession>A0A0B7G184</accession>
<evidence type="ECO:0000256" key="9">
    <source>
        <dbReference type="ARBA" id="ARBA00030795"/>
    </source>
</evidence>
<dbReference type="CDD" id="cd06445">
    <property type="entry name" value="ATase"/>
    <property type="match status" value="1"/>
</dbReference>
<dbReference type="Proteomes" id="UP000059188">
    <property type="component" value="Unassembled WGS sequence"/>
</dbReference>
<comment type="catalytic activity">
    <reaction evidence="1">
        <text>a 4-O-methyl-thymidine in DNA + L-cysteinyl-[protein] = a thymidine in DNA + S-methyl-L-cysteinyl-[protein]</text>
        <dbReference type="Rhea" id="RHEA:53428"/>
        <dbReference type="Rhea" id="RHEA-COMP:10131"/>
        <dbReference type="Rhea" id="RHEA-COMP:10132"/>
        <dbReference type="Rhea" id="RHEA-COMP:13555"/>
        <dbReference type="Rhea" id="RHEA-COMP:13556"/>
        <dbReference type="ChEBI" id="CHEBI:29950"/>
        <dbReference type="ChEBI" id="CHEBI:82612"/>
        <dbReference type="ChEBI" id="CHEBI:137386"/>
        <dbReference type="ChEBI" id="CHEBI:137387"/>
        <dbReference type="EC" id="2.1.1.63"/>
    </reaction>
</comment>
<keyword evidence="6 13" id="KW-0808">Transferase</keyword>
<evidence type="ECO:0000256" key="4">
    <source>
        <dbReference type="ARBA" id="ARBA00015377"/>
    </source>
</evidence>
<evidence type="ECO:0000313" key="14">
    <source>
        <dbReference type="Proteomes" id="UP000059188"/>
    </source>
</evidence>
<evidence type="ECO:0000313" key="13">
    <source>
        <dbReference type="EMBL" id="CEL62248.1"/>
    </source>
</evidence>
<dbReference type="InterPro" id="IPR036388">
    <property type="entry name" value="WH-like_DNA-bd_sf"/>
</dbReference>
<keyword evidence="14" id="KW-1185">Reference proteome</keyword>
<evidence type="ECO:0000256" key="1">
    <source>
        <dbReference type="ARBA" id="ARBA00001286"/>
    </source>
</evidence>
<gene>
    <name evidence="13" type="ORF">RSOLAG1IB_10322</name>
</gene>
<keyword evidence="8" id="KW-0234">DNA repair</keyword>
<name>A0A0B7G184_THACB</name>
<dbReference type="EC" id="2.1.1.63" evidence="3"/>
<comment type="similarity">
    <text evidence="2">Belongs to the MGMT family.</text>
</comment>
<keyword evidence="5 13" id="KW-0489">Methyltransferase</keyword>
<dbReference type="OrthoDB" id="1907495at2759"/>
<evidence type="ECO:0000256" key="6">
    <source>
        <dbReference type="ARBA" id="ARBA00022679"/>
    </source>
</evidence>
<dbReference type="PANTHER" id="PTHR10815">
    <property type="entry name" value="METHYLATED-DNA--PROTEIN-CYSTEINE METHYLTRANSFERASE"/>
    <property type="match status" value="1"/>
</dbReference>
<comment type="catalytic activity">
    <reaction evidence="11">
        <text>a 6-O-methyl-2'-deoxyguanosine in DNA + L-cysteinyl-[protein] = S-methyl-L-cysteinyl-[protein] + a 2'-deoxyguanosine in DNA</text>
        <dbReference type="Rhea" id="RHEA:24000"/>
        <dbReference type="Rhea" id="RHEA-COMP:10131"/>
        <dbReference type="Rhea" id="RHEA-COMP:10132"/>
        <dbReference type="Rhea" id="RHEA-COMP:11367"/>
        <dbReference type="Rhea" id="RHEA-COMP:11368"/>
        <dbReference type="ChEBI" id="CHEBI:29950"/>
        <dbReference type="ChEBI" id="CHEBI:82612"/>
        <dbReference type="ChEBI" id="CHEBI:85445"/>
        <dbReference type="ChEBI" id="CHEBI:85448"/>
        <dbReference type="EC" id="2.1.1.63"/>
    </reaction>
</comment>
<keyword evidence="7" id="KW-0227">DNA damage</keyword>
<organism evidence="13 14">
    <name type="scientific">Thanatephorus cucumeris (strain AG1-IB / isolate 7/3/14)</name>
    <name type="common">Lettuce bottom rot fungus</name>
    <name type="synonym">Rhizoctonia solani</name>
    <dbReference type="NCBI Taxonomy" id="1108050"/>
    <lineage>
        <taxon>Eukaryota</taxon>
        <taxon>Fungi</taxon>
        <taxon>Dikarya</taxon>
        <taxon>Basidiomycota</taxon>
        <taxon>Agaricomycotina</taxon>
        <taxon>Agaricomycetes</taxon>
        <taxon>Cantharellales</taxon>
        <taxon>Ceratobasidiaceae</taxon>
        <taxon>Rhizoctonia</taxon>
        <taxon>Rhizoctonia solani AG-1</taxon>
    </lineage>
</organism>
<protein>
    <recommendedName>
        <fullName evidence="4">Methylated-DNA--protein-cysteine methyltransferase</fullName>
        <ecNumber evidence="3">2.1.1.63</ecNumber>
    </recommendedName>
    <alternativeName>
        <fullName evidence="9">6-O-methylguanine-DNA methyltransferase</fullName>
    </alternativeName>
    <alternativeName>
        <fullName evidence="10">O-6-methylguanine-DNA-alkyltransferase</fullName>
    </alternativeName>
</protein>
<reference evidence="13 14" key="1">
    <citation type="submission" date="2014-11" db="EMBL/GenBank/DDBJ databases">
        <authorList>
            <person name="Wibberg Daniel"/>
        </authorList>
    </citation>
    <scope>NUCLEOTIDE SEQUENCE [LARGE SCALE GENOMIC DNA]</scope>
    <source>
        <strain evidence="13">Rhizoctonia solani AG1-IB 7/3/14</strain>
    </source>
</reference>
<evidence type="ECO:0000256" key="10">
    <source>
        <dbReference type="ARBA" id="ARBA00031621"/>
    </source>
</evidence>
<dbReference type="EMBL" id="LN679163">
    <property type="protein sequence ID" value="CEL62248.1"/>
    <property type="molecule type" value="Genomic_DNA"/>
</dbReference>
<dbReference type="InterPro" id="IPR036217">
    <property type="entry name" value="MethylDNA_cys_MeTrfase_DNAb"/>
</dbReference>
<dbReference type="Pfam" id="PF01035">
    <property type="entry name" value="DNA_binding_1"/>
    <property type="match status" value="1"/>
</dbReference>
<dbReference type="STRING" id="1108050.A0A0B7G184"/>
<evidence type="ECO:0000256" key="2">
    <source>
        <dbReference type="ARBA" id="ARBA00008711"/>
    </source>
</evidence>
<dbReference type="GO" id="GO:0032259">
    <property type="term" value="P:methylation"/>
    <property type="evidence" value="ECO:0007669"/>
    <property type="project" value="UniProtKB-KW"/>
</dbReference>
<dbReference type="InterPro" id="IPR014048">
    <property type="entry name" value="MethylDNA_cys_MeTrfase_DNA-bd"/>
</dbReference>
<evidence type="ECO:0000256" key="8">
    <source>
        <dbReference type="ARBA" id="ARBA00023204"/>
    </source>
</evidence>
<dbReference type="GO" id="GO:0003908">
    <property type="term" value="F:methylated-DNA-[protein]-cysteine S-methyltransferase activity"/>
    <property type="evidence" value="ECO:0007669"/>
    <property type="project" value="UniProtKB-EC"/>
</dbReference>